<protein>
    <submittedName>
        <fullName evidence="2">Uncharacterized protein</fullName>
    </submittedName>
</protein>
<name>A0AAU9MNF7_9ASTR</name>
<dbReference type="AlphaFoldDB" id="A0AAU9MNF7"/>
<evidence type="ECO:0000313" key="3">
    <source>
        <dbReference type="Proteomes" id="UP001157418"/>
    </source>
</evidence>
<sequence length="90" mass="10161">MQKAQRLTSQTMCDTHKYLLRQATTSQRHPSSPTSTHHLSIASRYCSSRQLSPARHRLPCEATGRRPSIATTPSHLSPGDQYLLSREEKC</sequence>
<feature type="region of interest" description="Disordered" evidence="1">
    <location>
        <begin position="48"/>
        <end position="90"/>
    </location>
</feature>
<evidence type="ECO:0000256" key="1">
    <source>
        <dbReference type="SAM" id="MobiDB-lite"/>
    </source>
</evidence>
<evidence type="ECO:0000313" key="2">
    <source>
        <dbReference type="EMBL" id="CAH1428032.1"/>
    </source>
</evidence>
<dbReference type="Proteomes" id="UP001157418">
    <property type="component" value="Unassembled WGS sequence"/>
</dbReference>
<accession>A0AAU9MNF7</accession>
<reference evidence="2 3" key="1">
    <citation type="submission" date="2022-01" db="EMBL/GenBank/DDBJ databases">
        <authorList>
            <person name="Xiong W."/>
            <person name="Schranz E."/>
        </authorList>
    </citation>
    <scope>NUCLEOTIDE SEQUENCE [LARGE SCALE GENOMIC DNA]</scope>
</reference>
<proteinExistence type="predicted"/>
<keyword evidence="3" id="KW-1185">Reference proteome</keyword>
<organism evidence="2 3">
    <name type="scientific">Lactuca virosa</name>
    <dbReference type="NCBI Taxonomy" id="75947"/>
    <lineage>
        <taxon>Eukaryota</taxon>
        <taxon>Viridiplantae</taxon>
        <taxon>Streptophyta</taxon>
        <taxon>Embryophyta</taxon>
        <taxon>Tracheophyta</taxon>
        <taxon>Spermatophyta</taxon>
        <taxon>Magnoliopsida</taxon>
        <taxon>eudicotyledons</taxon>
        <taxon>Gunneridae</taxon>
        <taxon>Pentapetalae</taxon>
        <taxon>asterids</taxon>
        <taxon>campanulids</taxon>
        <taxon>Asterales</taxon>
        <taxon>Asteraceae</taxon>
        <taxon>Cichorioideae</taxon>
        <taxon>Cichorieae</taxon>
        <taxon>Lactucinae</taxon>
        <taxon>Lactuca</taxon>
    </lineage>
</organism>
<gene>
    <name evidence="2" type="ORF">LVIROSA_LOCUS14992</name>
</gene>
<comment type="caution">
    <text evidence="2">The sequence shown here is derived from an EMBL/GenBank/DDBJ whole genome shotgun (WGS) entry which is preliminary data.</text>
</comment>
<dbReference type="EMBL" id="CAKMRJ010002223">
    <property type="protein sequence ID" value="CAH1428032.1"/>
    <property type="molecule type" value="Genomic_DNA"/>
</dbReference>